<evidence type="ECO:0000313" key="8">
    <source>
        <dbReference type="EMBL" id="SDZ67117.1"/>
    </source>
</evidence>
<dbReference type="AlphaFoldDB" id="A0A1H3UXN1"/>
<dbReference type="Pfam" id="PF00578">
    <property type="entry name" value="AhpC-TSA"/>
    <property type="match status" value="1"/>
</dbReference>
<evidence type="ECO:0000256" key="6">
    <source>
        <dbReference type="SAM" id="Phobius"/>
    </source>
</evidence>
<comment type="subcellular location">
    <subcellularLocation>
        <location evidence="1">Cell envelope</location>
    </subcellularLocation>
</comment>
<dbReference type="GO" id="GO:0016491">
    <property type="term" value="F:oxidoreductase activity"/>
    <property type="evidence" value="ECO:0007669"/>
    <property type="project" value="InterPro"/>
</dbReference>
<evidence type="ECO:0000256" key="5">
    <source>
        <dbReference type="ARBA" id="ARBA00023284"/>
    </source>
</evidence>
<dbReference type="CDD" id="cd02966">
    <property type="entry name" value="TlpA_like_family"/>
    <property type="match status" value="1"/>
</dbReference>
<dbReference type="InterPro" id="IPR013766">
    <property type="entry name" value="Thioredoxin_domain"/>
</dbReference>
<dbReference type="Gene3D" id="3.40.30.10">
    <property type="entry name" value="Glutaredoxin"/>
    <property type="match status" value="1"/>
</dbReference>
<dbReference type="Proteomes" id="UP000198935">
    <property type="component" value="Unassembled WGS sequence"/>
</dbReference>
<accession>A0A1H3UXN1</accession>
<dbReference type="GO" id="GO:0016209">
    <property type="term" value="F:antioxidant activity"/>
    <property type="evidence" value="ECO:0007669"/>
    <property type="project" value="InterPro"/>
</dbReference>
<dbReference type="SUPFAM" id="SSF52833">
    <property type="entry name" value="Thioredoxin-like"/>
    <property type="match status" value="1"/>
</dbReference>
<dbReference type="PROSITE" id="PS51352">
    <property type="entry name" value="THIOREDOXIN_2"/>
    <property type="match status" value="1"/>
</dbReference>
<dbReference type="PANTHER" id="PTHR42852">
    <property type="entry name" value="THIOL:DISULFIDE INTERCHANGE PROTEIN DSBE"/>
    <property type="match status" value="1"/>
</dbReference>
<dbReference type="GO" id="GO:0017004">
    <property type="term" value="P:cytochrome complex assembly"/>
    <property type="evidence" value="ECO:0007669"/>
    <property type="project" value="UniProtKB-KW"/>
</dbReference>
<keyword evidence="6" id="KW-0472">Membrane</keyword>
<feature type="transmembrane region" description="Helical" evidence="6">
    <location>
        <begin position="6"/>
        <end position="26"/>
    </location>
</feature>
<dbReference type="EMBL" id="FNPI01000029">
    <property type="protein sequence ID" value="SDZ67117.1"/>
    <property type="molecule type" value="Genomic_DNA"/>
</dbReference>
<keyword evidence="2" id="KW-0201">Cytochrome c-type biogenesis</keyword>
<organism evidence="8 9">
    <name type="scientific">Evansella caseinilytica</name>
    <dbReference type="NCBI Taxonomy" id="1503961"/>
    <lineage>
        <taxon>Bacteria</taxon>
        <taxon>Bacillati</taxon>
        <taxon>Bacillota</taxon>
        <taxon>Bacilli</taxon>
        <taxon>Bacillales</taxon>
        <taxon>Bacillaceae</taxon>
        <taxon>Evansella</taxon>
    </lineage>
</organism>
<dbReference type="InterPro" id="IPR036249">
    <property type="entry name" value="Thioredoxin-like_sf"/>
</dbReference>
<gene>
    <name evidence="8" type="ORF">SAMN05421736_12911</name>
</gene>
<evidence type="ECO:0000256" key="1">
    <source>
        <dbReference type="ARBA" id="ARBA00004196"/>
    </source>
</evidence>
<feature type="domain" description="Thioredoxin" evidence="7">
    <location>
        <begin position="33"/>
        <end position="169"/>
    </location>
</feature>
<evidence type="ECO:0000256" key="4">
    <source>
        <dbReference type="ARBA" id="ARBA00023157"/>
    </source>
</evidence>
<keyword evidence="9" id="KW-1185">Reference proteome</keyword>
<keyword evidence="6" id="KW-0812">Transmembrane</keyword>
<evidence type="ECO:0000256" key="2">
    <source>
        <dbReference type="ARBA" id="ARBA00022748"/>
    </source>
</evidence>
<name>A0A1H3UXN1_9BACI</name>
<dbReference type="InterPro" id="IPR050553">
    <property type="entry name" value="Thioredoxin_ResA/DsbE_sf"/>
</dbReference>
<dbReference type="InterPro" id="IPR000866">
    <property type="entry name" value="AhpC/TSA"/>
</dbReference>
<protein>
    <submittedName>
        <fullName evidence="8">Peroxiredoxin</fullName>
    </submittedName>
</protein>
<reference evidence="9" key="1">
    <citation type="submission" date="2016-10" db="EMBL/GenBank/DDBJ databases">
        <authorList>
            <person name="Varghese N."/>
            <person name="Submissions S."/>
        </authorList>
    </citation>
    <scope>NUCLEOTIDE SEQUENCE [LARGE SCALE GENOMIC DNA]</scope>
    <source>
        <strain evidence="9">SP</strain>
    </source>
</reference>
<dbReference type="OrthoDB" id="25753at2"/>
<proteinExistence type="predicted"/>
<keyword evidence="6" id="KW-1133">Transmembrane helix</keyword>
<sequence>MDKRRIAQGAILLFIIGVLATFVIGIRAQGNAVGVGDEAVDFALEDMDGQLHQLSDYRGEIVVLNFFASWCKPCEAEAPELIAFHEEFADELIFFSIVKSETKRNVERFVERTGYEKPFLFDFDLTVSKSFGVVGQPETIIIDQNGVIREHIVGPVTRDVLAKKVSELQ</sequence>
<dbReference type="STRING" id="1503961.SAMN05421736_12911"/>
<evidence type="ECO:0000259" key="7">
    <source>
        <dbReference type="PROSITE" id="PS51352"/>
    </source>
</evidence>
<dbReference type="PANTHER" id="PTHR42852:SF6">
    <property type="entry name" value="THIOL:DISULFIDE INTERCHANGE PROTEIN DSBE"/>
    <property type="match status" value="1"/>
</dbReference>
<keyword evidence="5" id="KW-0676">Redox-active center</keyword>
<keyword evidence="3" id="KW-0735">Signal-anchor</keyword>
<evidence type="ECO:0000256" key="3">
    <source>
        <dbReference type="ARBA" id="ARBA00022968"/>
    </source>
</evidence>
<keyword evidence="4" id="KW-1015">Disulfide bond</keyword>
<dbReference type="GO" id="GO:0030313">
    <property type="term" value="C:cell envelope"/>
    <property type="evidence" value="ECO:0007669"/>
    <property type="project" value="UniProtKB-SubCell"/>
</dbReference>
<evidence type="ECO:0000313" key="9">
    <source>
        <dbReference type="Proteomes" id="UP000198935"/>
    </source>
</evidence>